<feature type="compositionally biased region" description="Acidic residues" evidence="1">
    <location>
        <begin position="22"/>
        <end position="39"/>
    </location>
</feature>
<protein>
    <submittedName>
        <fullName evidence="2">Uncharacterized protein</fullName>
    </submittedName>
</protein>
<feature type="region of interest" description="Disordered" evidence="1">
    <location>
        <begin position="162"/>
        <end position="214"/>
    </location>
</feature>
<sequence>MRQSFSKPPRIHNNISSHDNDSSENNDEENDNTDNDDDISSISSMPLEDKLEEIQYLQEHDLSLKRVKNAVQTTSKMVGKSIQAHRQSAFLYVRPKILANHIRAQYNVSVVDNVNRQEREMVFGRNQHRRSLALDAKRIKEYCFEKEKEKIRVSQIVTDQIRQSTNTKHENDERKKRIREFLNRRGQEKEKQRKAKLEEERLDQKRKEETEKERRVSSLKYWAEKAREFQEETEKLSKQQEERRNVKSTAKNGVVLLVPSDDSKIEQSQCDKDEGIIEKKGNDNTREGPRGIYRASSLSEWQDGALKDETRPDVDLFSKTFSIDREEKRALQAELEMFEAKAKMIRDTTEDNVSKLEEELEVNRSVLSRLLLEKTQNDADTQVIKMRQMHPLQRDPTPDERKSMHMIKQRAAQIHADLTRAFDVEQRLTHKKQNQNEHIVKHGRMEEIKELRKHIDLLKSDLATDDNNLSDLPVVVGRNIGNVADGLLSNTSK</sequence>
<feature type="compositionally biased region" description="Basic and acidic residues" evidence="1">
    <location>
        <begin position="167"/>
        <end position="214"/>
    </location>
</feature>
<proteinExistence type="predicted"/>
<evidence type="ECO:0000313" key="2">
    <source>
        <dbReference type="EMBL" id="CAE4646045.1"/>
    </source>
</evidence>
<accession>A0A7S4W6J1</accession>
<organism evidence="2">
    <name type="scientific">Ditylum brightwellii</name>
    <dbReference type="NCBI Taxonomy" id="49249"/>
    <lineage>
        <taxon>Eukaryota</taxon>
        <taxon>Sar</taxon>
        <taxon>Stramenopiles</taxon>
        <taxon>Ochrophyta</taxon>
        <taxon>Bacillariophyta</taxon>
        <taxon>Mediophyceae</taxon>
        <taxon>Lithodesmiophycidae</taxon>
        <taxon>Lithodesmiales</taxon>
        <taxon>Lithodesmiaceae</taxon>
        <taxon>Ditylum</taxon>
    </lineage>
</organism>
<feature type="region of interest" description="Disordered" evidence="1">
    <location>
        <begin position="1"/>
        <end position="42"/>
    </location>
</feature>
<dbReference type="EMBL" id="HBNS01045851">
    <property type="protein sequence ID" value="CAE4646045.1"/>
    <property type="molecule type" value="Transcribed_RNA"/>
</dbReference>
<reference evidence="2" key="1">
    <citation type="submission" date="2021-01" db="EMBL/GenBank/DDBJ databases">
        <authorList>
            <person name="Corre E."/>
            <person name="Pelletier E."/>
            <person name="Niang G."/>
            <person name="Scheremetjew M."/>
            <person name="Finn R."/>
            <person name="Kale V."/>
            <person name="Holt S."/>
            <person name="Cochrane G."/>
            <person name="Meng A."/>
            <person name="Brown T."/>
            <person name="Cohen L."/>
        </authorList>
    </citation>
    <scope>NUCLEOTIDE SEQUENCE</scope>
    <source>
        <strain evidence="2">GSO104</strain>
    </source>
</reference>
<dbReference type="AlphaFoldDB" id="A0A7S4W6J1"/>
<name>A0A7S4W6J1_9STRA</name>
<gene>
    <name evidence="2" type="ORF">DBRI00130_LOCUS35430</name>
</gene>
<evidence type="ECO:0000256" key="1">
    <source>
        <dbReference type="SAM" id="MobiDB-lite"/>
    </source>
</evidence>